<dbReference type="FunFam" id="3.40.50.620:FF:000061">
    <property type="entry name" value="Tyrosine--tRNA ligase"/>
    <property type="match status" value="1"/>
</dbReference>
<evidence type="ECO:0000256" key="8">
    <source>
        <dbReference type="ARBA" id="ARBA00023146"/>
    </source>
</evidence>
<keyword evidence="6 11" id="KW-0694">RNA-binding</keyword>
<protein>
    <recommendedName>
        <fullName evidence="10">Tyrosine--tRNA ligase</fullName>
        <ecNumber evidence="10">6.1.1.1</ecNumber>
    </recommendedName>
    <alternativeName>
        <fullName evidence="10">Tyrosyl-tRNA synthetase</fullName>
        <shortName evidence="10">TyrRS</shortName>
    </alternativeName>
</protein>
<dbReference type="Gene3D" id="3.40.50.620">
    <property type="entry name" value="HUPs"/>
    <property type="match status" value="1"/>
</dbReference>
<reference evidence="12 13" key="1">
    <citation type="submission" date="2013-02" db="EMBL/GenBank/DDBJ databases">
        <authorList>
            <person name="Harkins D.M."/>
            <person name="Durkin A.S."/>
            <person name="Brinkac L.M."/>
            <person name="Haft D.H."/>
            <person name="Selengut J.D."/>
            <person name="Sanka R."/>
            <person name="DePew J."/>
            <person name="Purushe J."/>
            <person name="Whelen A.C."/>
            <person name="Vinetz J.M."/>
            <person name="Sutton G.G."/>
            <person name="Nierman W.C."/>
            <person name="Fouts D.E."/>
        </authorList>
    </citation>
    <scope>NUCLEOTIDE SEQUENCE [LARGE SCALE GENOMIC DNA]</scope>
    <source>
        <strain evidence="12 13">2002000626</strain>
    </source>
</reference>
<dbReference type="Gene3D" id="3.10.290.10">
    <property type="entry name" value="RNA-binding S4 domain"/>
    <property type="match status" value="1"/>
</dbReference>
<evidence type="ECO:0000256" key="5">
    <source>
        <dbReference type="ARBA" id="ARBA00022840"/>
    </source>
</evidence>
<dbReference type="InterPro" id="IPR014729">
    <property type="entry name" value="Rossmann-like_a/b/a_fold"/>
</dbReference>
<comment type="function">
    <text evidence="10">Catalyzes the attachment of tyrosine to tRNA(Tyr) in a two-step reaction: tyrosine is first activated by ATP to form Tyr-AMP and then transferred to the acceptor end of tRNA(Tyr).</text>
</comment>
<evidence type="ECO:0000256" key="10">
    <source>
        <dbReference type="HAMAP-Rule" id="MF_02007"/>
    </source>
</evidence>
<feature type="binding site" evidence="10">
    <location>
        <position position="228"/>
    </location>
    <ligand>
        <name>ATP</name>
        <dbReference type="ChEBI" id="CHEBI:30616"/>
    </ligand>
</feature>
<dbReference type="InterPro" id="IPR002305">
    <property type="entry name" value="aa-tRNA-synth_Ic"/>
</dbReference>
<dbReference type="InterPro" id="IPR024088">
    <property type="entry name" value="Tyr-tRNA-ligase_bac-type"/>
</dbReference>
<dbReference type="InterPro" id="IPR002307">
    <property type="entry name" value="Tyr-tRNA-ligase"/>
</dbReference>
<comment type="similarity">
    <text evidence="10">Belongs to the class-I aminoacyl-tRNA synthetase family. TyrS type 2 subfamily.</text>
</comment>
<dbReference type="PROSITE" id="PS50889">
    <property type="entry name" value="S4"/>
    <property type="match status" value="1"/>
</dbReference>
<dbReference type="SUPFAM" id="SSF55174">
    <property type="entry name" value="Alpha-L RNA-binding motif"/>
    <property type="match status" value="1"/>
</dbReference>
<dbReference type="EC" id="6.1.1.1" evidence="10"/>
<proteinExistence type="inferred from homology"/>
<name>A0A829D019_LEPIR</name>
<dbReference type="GO" id="GO:0006437">
    <property type="term" value="P:tyrosyl-tRNA aminoacylation"/>
    <property type="evidence" value="ECO:0007669"/>
    <property type="project" value="UniProtKB-UniRule"/>
</dbReference>
<sequence length="408" mass="46787">MDIQKQIEIIRRGTVDLISEEELKSKLQKKKTLKIKAGFDPTAPDLHLGHFVQLKKLKHFQDLGHEVSFLLGDFTAMIGDPTGKSETRKRLSREEVLENSKTYQNQVFKVLDPVKTKIVYNSNWCSKMNFEDVLVLSSKYNVARMLERDDFSKRYKAGQPISMIEFLYPLVQGYDSVAMECDVELGGTDQKFNLLVGRDLQREYGKEAQCVLTLPLLVGLDGSKKMSKSLGNYVGITETPIDMFGKLMSISDDLMWNYFELLTDLPLPEIENRKNGMAKKELHPKEIKTELAKLIMDQFSSPSENEEAIQEWKKIHNPKSRAVPDDVKEIKLGEEFFAETPEPLLVWVLSKLSFIPSVSEGRRLIKAGGLYLSEDKITDEKFPIQKGKEYLVRQGKKGIFKNYFLKMI</sequence>
<dbReference type="HAMAP" id="MF_02007">
    <property type="entry name" value="Tyr_tRNA_synth_type2"/>
    <property type="match status" value="1"/>
</dbReference>
<evidence type="ECO:0000256" key="6">
    <source>
        <dbReference type="ARBA" id="ARBA00022884"/>
    </source>
</evidence>
<keyword evidence="4 10" id="KW-0547">Nucleotide-binding</keyword>
<dbReference type="NCBIfam" id="TIGR00234">
    <property type="entry name" value="tyrS"/>
    <property type="match status" value="1"/>
</dbReference>
<evidence type="ECO:0000256" key="1">
    <source>
        <dbReference type="ARBA" id="ARBA00011738"/>
    </source>
</evidence>
<dbReference type="PANTHER" id="PTHR11766:SF1">
    <property type="entry name" value="TYROSINE--TRNA LIGASE"/>
    <property type="match status" value="1"/>
</dbReference>
<dbReference type="InterPro" id="IPR001412">
    <property type="entry name" value="aa-tRNA-synth_I_CS"/>
</dbReference>
<keyword evidence="5 10" id="KW-0067">ATP-binding</keyword>
<dbReference type="GO" id="GO:0003723">
    <property type="term" value="F:RNA binding"/>
    <property type="evidence" value="ECO:0007669"/>
    <property type="project" value="UniProtKB-KW"/>
</dbReference>
<comment type="subcellular location">
    <subcellularLocation>
        <location evidence="10">Cytoplasm</location>
    </subcellularLocation>
</comment>
<evidence type="ECO:0000256" key="3">
    <source>
        <dbReference type="ARBA" id="ARBA00022598"/>
    </source>
</evidence>
<comment type="subunit">
    <text evidence="1 10">Homodimer.</text>
</comment>
<dbReference type="Proteomes" id="UP000012329">
    <property type="component" value="Unassembled WGS sequence"/>
</dbReference>
<organism evidence="12 13">
    <name type="scientific">Leptospira interrogans str. 2002000626</name>
    <dbReference type="NCBI Taxonomy" id="996803"/>
    <lineage>
        <taxon>Bacteria</taxon>
        <taxon>Pseudomonadati</taxon>
        <taxon>Spirochaetota</taxon>
        <taxon>Spirochaetia</taxon>
        <taxon>Leptospirales</taxon>
        <taxon>Leptospiraceae</taxon>
        <taxon>Leptospira</taxon>
    </lineage>
</organism>
<gene>
    <name evidence="10 12" type="primary">tyrS</name>
    <name evidence="12" type="ORF">LEP1GSC029_4741</name>
</gene>
<dbReference type="FunFam" id="1.10.240.10:FF:000006">
    <property type="entry name" value="Tyrosine--tRNA ligase"/>
    <property type="match status" value="1"/>
</dbReference>
<dbReference type="CDD" id="cd00805">
    <property type="entry name" value="TyrRS_core"/>
    <property type="match status" value="1"/>
</dbReference>
<evidence type="ECO:0000256" key="2">
    <source>
        <dbReference type="ARBA" id="ARBA00022490"/>
    </source>
</evidence>
<dbReference type="EMBL" id="AFJL02000251">
    <property type="protein sequence ID" value="EMY02309.1"/>
    <property type="molecule type" value="Genomic_DNA"/>
</dbReference>
<comment type="catalytic activity">
    <reaction evidence="9 10">
        <text>tRNA(Tyr) + L-tyrosine + ATP = L-tyrosyl-tRNA(Tyr) + AMP + diphosphate + H(+)</text>
        <dbReference type="Rhea" id="RHEA:10220"/>
        <dbReference type="Rhea" id="RHEA-COMP:9706"/>
        <dbReference type="Rhea" id="RHEA-COMP:9707"/>
        <dbReference type="ChEBI" id="CHEBI:15378"/>
        <dbReference type="ChEBI" id="CHEBI:30616"/>
        <dbReference type="ChEBI" id="CHEBI:33019"/>
        <dbReference type="ChEBI" id="CHEBI:58315"/>
        <dbReference type="ChEBI" id="CHEBI:78442"/>
        <dbReference type="ChEBI" id="CHEBI:78536"/>
        <dbReference type="ChEBI" id="CHEBI:456215"/>
        <dbReference type="EC" id="6.1.1.1"/>
    </reaction>
</comment>
<dbReference type="GO" id="GO:0005829">
    <property type="term" value="C:cytosol"/>
    <property type="evidence" value="ECO:0007669"/>
    <property type="project" value="TreeGrafter"/>
</dbReference>
<evidence type="ECO:0000256" key="9">
    <source>
        <dbReference type="ARBA" id="ARBA00048248"/>
    </source>
</evidence>
<evidence type="ECO:0000256" key="4">
    <source>
        <dbReference type="ARBA" id="ARBA00022741"/>
    </source>
</evidence>
<dbReference type="PROSITE" id="PS00178">
    <property type="entry name" value="AA_TRNA_LIGASE_I"/>
    <property type="match status" value="1"/>
</dbReference>
<dbReference type="GO" id="GO:0005524">
    <property type="term" value="F:ATP binding"/>
    <property type="evidence" value="ECO:0007669"/>
    <property type="project" value="UniProtKB-UniRule"/>
</dbReference>
<accession>A0A829D019</accession>
<dbReference type="PANTHER" id="PTHR11766">
    <property type="entry name" value="TYROSYL-TRNA SYNTHETASE"/>
    <property type="match status" value="1"/>
</dbReference>
<evidence type="ECO:0000313" key="13">
    <source>
        <dbReference type="Proteomes" id="UP000012329"/>
    </source>
</evidence>
<keyword evidence="7 10" id="KW-0648">Protein biosynthesis</keyword>
<keyword evidence="3 10" id="KW-0436">Ligase</keyword>
<feature type="short sequence motif" description="'KMSKS' region" evidence="10">
    <location>
        <begin position="225"/>
        <end position="229"/>
    </location>
</feature>
<dbReference type="Pfam" id="PF00579">
    <property type="entry name" value="tRNA-synt_1b"/>
    <property type="match status" value="1"/>
</dbReference>
<evidence type="ECO:0000256" key="11">
    <source>
        <dbReference type="PROSITE-ProRule" id="PRU00182"/>
    </source>
</evidence>
<evidence type="ECO:0000256" key="7">
    <source>
        <dbReference type="ARBA" id="ARBA00022917"/>
    </source>
</evidence>
<feature type="short sequence motif" description="'HIGH' region" evidence="10">
    <location>
        <begin position="41"/>
        <end position="50"/>
    </location>
</feature>
<dbReference type="GO" id="GO:0004831">
    <property type="term" value="F:tyrosine-tRNA ligase activity"/>
    <property type="evidence" value="ECO:0007669"/>
    <property type="project" value="UniProtKB-UniRule"/>
</dbReference>
<dbReference type="PRINTS" id="PR01040">
    <property type="entry name" value="TRNASYNTHTYR"/>
</dbReference>
<keyword evidence="2 10" id="KW-0963">Cytoplasm</keyword>
<dbReference type="SUPFAM" id="SSF52374">
    <property type="entry name" value="Nucleotidylyl transferase"/>
    <property type="match status" value="1"/>
</dbReference>
<dbReference type="InterPro" id="IPR024108">
    <property type="entry name" value="Tyr-tRNA-ligase_bac_2"/>
</dbReference>
<keyword evidence="8 10" id="KW-0030">Aminoacyl-tRNA synthetase</keyword>
<dbReference type="AlphaFoldDB" id="A0A829D019"/>
<comment type="caution">
    <text evidence="12">The sequence shown here is derived from an EMBL/GenBank/DDBJ whole genome shotgun (WGS) entry which is preliminary data.</text>
</comment>
<dbReference type="Gene3D" id="1.10.240.10">
    <property type="entry name" value="Tyrosyl-Transfer RNA Synthetase"/>
    <property type="match status" value="1"/>
</dbReference>
<dbReference type="InterPro" id="IPR036986">
    <property type="entry name" value="S4_RNA-bd_sf"/>
</dbReference>
<evidence type="ECO:0000313" key="12">
    <source>
        <dbReference type="EMBL" id="EMY02309.1"/>
    </source>
</evidence>